<sequence>MAHRSIVVIDDFYDNPEEIRRLALAQTFERHGNPTYPGGQAEVPNYDWSPVWKRLRAEIDEAVDYPCPKPQPFPQGMFRLALAPDEQTRIDGIHQDAQRWSGVIYLARPEDCQGGVAFFRHRETGLVASTREFECALFGHLADRPTEEINQAVIAYLADLRNWEEIQRVAMRYNRAVLLMGQCFHMSVGVFGDRKENGRLTQHFEFYGENDGAVYG</sequence>
<dbReference type="InterPro" id="IPR045617">
    <property type="entry name" value="DUF6445"/>
</dbReference>
<dbReference type="Proteomes" id="UP001303946">
    <property type="component" value="Plasmid unnamed2"/>
</dbReference>
<name>A0ABZ0D288_9BURK</name>
<gene>
    <name evidence="1" type="ORF">RXV79_28115</name>
</gene>
<proteinExistence type="predicted"/>
<dbReference type="Pfam" id="PF20043">
    <property type="entry name" value="DUF6445"/>
    <property type="match status" value="1"/>
</dbReference>
<accession>A0ABZ0D288</accession>
<keyword evidence="1" id="KW-0614">Plasmid</keyword>
<protein>
    <submittedName>
        <fullName evidence="1">DUF6445 family protein</fullName>
    </submittedName>
</protein>
<evidence type="ECO:0000313" key="2">
    <source>
        <dbReference type="Proteomes" id="UP001303946"/>
    </source>
</evidence>
<organism evidence="1 2">
    <name type="scientific">Piscinibacter gummiphilus</name>
    <dbReference type="NCBI Taxonomy" id="946333"/>
    <lineage>
        <taxon>Bacteria</taxon>
        <taxon>Pseudomonadati</taxon>
        <taxon>Pseudomonadota</taxon>
        <taxon>Betaproteobacteria</taxon>
        <taxon>Burkholderiales</taxon>
        <taxon>Sphaerotilaceae</taxon>
        <taxon>Piscinibacter</taxon>
    </lineage>
</organism>
<keyword evidence="2" id="KW-1185">Reference proteome</keyword>
<dbReference type="EMBL" id="CP136338">
    <property type="protein sequence ID" value="WOB11349.1"/>
    <property type="molecule type" value="Genomic_DNA"/>
</dbReference>
<evidence type="ECO:0000313" key="1">
    <source>
        <dbReference type="EMBL" id="WOB11349.1"/>
    </source>
</evidence>
<reference evidence="1 2" key="1">
    <citation type="submission" date="2023-10" db="EMBL/GenBank/DDBJ databases">
        <title>Bacteria for the degradation of biodegradable plastic PBAT(Polybutylene adipate terephthalate).</title>
        <authorList>
            <person name="Weon H.-Y."/>
            <person name="Yeon J."/>
        </authorList>
    </citation>
    <scope>NUCLEOTIDE SEQUENCE [LARGE SCALE GENOMIC DNA]</scope>
    <source>
        <strain evidence="1 2">SBD 7-3</strain>
        <plasmid evidence="1 2">unnamed2</plasmid>
    </source>
</reference>
<dbReference type="RefSeq" id="WP_316704623.1">
    <property type="nucleotide sequence ID" value="NZ_CP136338.1"/>
</dbReference>
<geneLocation type="plasmid" evidence="1 2">
    <name>unnamed2</name>
</geneLocation>